<evidence type="ECO:0000313" key="3">
    <source>
        <dbReference type="EMBL" id="ADU04152.1"/>
    </source>
</evidence>
<dbReference type="PANTHER" id="PTHR46033">
    <property type="entry name" value="PROTEIN MAIN-LIKE 2"/>
    <property type="match status" value="1"/>
</dbReference>
<evidence type="ECO:0000256" key="1">
    <source>
        <dbReference type="SAM" id="MobiDB-lite"/>
    </source>
</evidence>
<feature type="domain" description="Aminotransferase-like plant mobile" evidence="2">
    <location>
        <begin position="20"/>
        <end position="150"/>
    </location>
</feature>
<dbReference type="AlphaFoldDB" id="I3NMW6"/>
<organism evidence="3">
    <name type="scientific">Gossypium hirsutum</name>
    <name type="common">Upland cotton</name>
    <name type="synonym">Gossypium mexicanum</name>
    <dbReference type="NCBI Taxonomy" id="3635"/>
    <lineage>
        <taxon>Eukaryota</taxon>
        <taxon>Viridiplantae</taxon>
        <taxon>Streptophyta</taxon>
        <taxon>Embryophyta</taxon>
        <taxon>Tracheophyta</taxon>
        <taxon>Spermatophyta</taxon>
        <taxon>Magnoliopsida</taxon>
        <taxon>eudicotyledons</taxon>
        <taxon>Gunneridae</taxon>
        <taxon>Pentapetalae</taxon>
        <taxon>rosids</taxon>
        <taxon>malvids</taxon>
        <taxon>Malvales</taxon>
        <taxon>Malvaceae</taxon>
        <taxon>Malvoideae</taxon>
        <taxon>Gossypium</taxon>
    </lineage>
</organism>
<dbReference type="EMBL" id="HQ650108">
    <property type="protein sequence ID" value="ADU04152.1"/>
    <property type="molecule type" value="Genomic_DNA"/>
</dbReference>
<dbReference type="Pfam" id="PF10536">
    <property type="entry name" value="PMD"/>
    <property type="match status" value="1"/>
</dbReference>
<protein>
    <recommendedName>
        <fullName evidence="2">Aminotransferase-like plant mobile domain-containing protein</fullName>
    </recommendedName>
</protein>
<evidence type="ECO:0000259" key="2">
    <source>
        <dbReference type="Pfam" id="PF10536"/>
    </source>
</evidence>
<dbReference type="PANTHER" id="PTHR46033:SF8">
    <property type="entry name" value="PROTEIN MAINTENANCE OF MERISTEMS-LIKE"/>
    <property type="match status" value="1"/>
</dbReference>
<accession>I3NMW6</accession>
<feature type="region of interest" description="Disordered" evidence="1">
    <location>
        <begin position="232"/>
        <end position="254"/>
    </location>
</feature>
<dbReference type="InterPro" id="IPR019557">
    <property type="entry name" value="AminoTfrase-like_pln_mobile"/>
</dbReference>
<proteinExistence type="predicted"/>
<name>I3NMW6_GOSHI</name>
<reference evidence="3" key="1">
    <citation type="journal article" date="2012" name="Theor. Appl. Genet.">
        <title>Localization of high level of sequence conservation and divergence regions in cotton.</title>
        <authorList>
            <person name="Wang K."/>
            <person name="Zhang W."/>
            <person name="Cao Y."/>
            <person name="Zhang Z."/>
            <person name="Zheng D."/>
            <person name="Zhou B."/>
            <person name="Guo W."/>
            <person name="Zhang T."/>
        </authorList>
    </citation>
    <scope>NUCLEOTIDE SEQUENCE</scope>
</reference>
<dbReference type="InterPro" id="IPR044824">
    <property type="entry name" value="MAIN-like"/>
</dbReference>
<sequence length="280" mass="31553">MVAFLIRFDDKHIFATQVVMGAAKLDLALINTLVERWKPKHTFHLLCGEYTITLEDVALQLDLPVDGLVVIKGSTIILGKVDLCTTLLGKVTDKFEGVWISTNWLEDNFDELFEDRTEEEGTWLHDRFVIRSDKRCAAYGYAISGYIFRGTDVPHILQPYTDVDVESHVRIDVNICTTTNNDIGSNAHATVDDDVDAWYLFDVPKIWGILWLHAYEMITKWAVQGTYSGDDDDDEKVYKPASPDTPPNAPPIAPLVEPPIVCINPPCNHRLPPYGTHSPQ</sequence>
<dbReference type="GO" id="GO:0010073">
    <property type="term" value="P:meristem maintenance"/>
    <property type="evidence" value="ECO:0007669"/>
    <property type="project" value="InterPro"/>
</dbReference>
<feature type="compositionally biased region" description="Pro residues" evidence="1">
    <location>
        <begin position="243"/>
        <end position="254"/>
    </location>
</feature>